<name>A0A1L7X4H2_9HELO</name>
<organism evidence="2 3">
    <name type="scientific">Phialocephala subalpina</name>
    <dbReference type="NCBI Taxonomy" id="576137"/>
    <lineage>
        <taxon>Eukaryota</taxon>
        <taxon>Fungi</taxon>
        <taxon>Dikarya</taxon>
        <taxon>Ascomycota</taxon>
        <taxon>Pezizomycotina</taxon>
        <taxon>Leotiomycetes</taxon>
        <taxon>Helotiales</taxon>
        <taxon>Mollisiaceae</taxon>
        <taxon>Phialocephala</taxon>
        <taxon>Phialocephala fortinii species complex</taxon>
    </lineage>
</organism>
<evidence type="ECO:0000256" key="1">
    <source>
        <dbReference type="SAM" id="MobiDB-lite"/>
    </source>
</evidence>
<protein>
    <submittedName>
        <fullName evidence="2">Uncharacterized protein</fullName>
    </submittedName>
</protein>
<sequence length="285" mass="33340">MFNWSADNETVFRKALDLEKELNHQDIVIPFSAWLYNLGIYMHPARPLQQSRVDETALPGTGPNQHRHIFLTERVALVEKLLKANSPLPTDKWSAANEVLLDQVLKLQGRLNAPNNIVHPPDMATREKADYDAPDGVDLNVHRSKYLLEELKKLQDLEKRWDRKNPEEKPEDKPEDRPEEKPDSKEKVYMRNLWSPENSDLLKQGEDLEKEVLALGIDIPYLEKLFLGRVDNTMQPGVDMNVQRKLYLEDRIHKLRRMITNHNPNSWSRENKDLLRSLQTYMIPL</sequence>
<keyword evidence="3" id="KW-1185">Reference proteome</keyword>
<proteinExistence type="predicted"/>
<gene>
    <name evidence="2" type="ORF">PAC_09810</name>
</gene>
<dbReference type="AlphaFoldDB" id="A0A1L7X4H2"/>
<dbReference type="Proteomes" id="UP000184330">
    <property type="component" value="Unassembled WGS sequence"/>
</dbReference>
<evidence type="ECO:0000313" key="2">
    <source>
        <dbReference type="EMBL" id="CZR59915.1"/>
    </source>
</evidence>
<accession>A0A1L7X4H2</accession>
<feature type="region of interest" description="Disordered" evidence="1">
    <location>
        <begin position="162"/>
        <end position="189"/>
    </location>
</feature>
<reference evidence="2 3" key="1">
    <citation type="submission" date="2016-03" db="EMBL/GenBank/DDBJ databases">
        <authorList>
            <person name="Ploux O."/>
        </authorList>
    </citation>
    <scope>NUCLEOTIDE SEQUENCE [LARGE SCALE GENOMIC DNA]</scope>
    <source>
        <strain evidence="2 3">UAMH 11012</strain>
    </source>
</reference>
<dbReference type="EMBL" id="FJOG01000015">
    <property type="protein sequence ID" value="CZR59915.1"/>
    <property type="molecule type" value="Genomic_DNA"/>
</dbReference>
<evidence type="ECO:0000313" key="3">
    <source>
        <dbReference type="Proteomes" id="UP000184330"/>
    </source>
</evidence>